<evidence type="ECO:0000256" key="1">
    <source>
        <dbReference type="SAM" id="MobiDB-lite"/>
    </source>
</evidence>
<dbReference type="RefSeq" id="XP_005651019.1">
    <property type="nucleotide sequence ID" value="XM_005650962.1"/>
</dbReference>
<name>I0Z756_COCSC</name>
<sequence length="130" mass="13609">MASAVGEGSGATAVEACAWPQPAAAIPRMRVLTTGADFRLCRLLRSGLTRMGSQNLNASRNVEQGADGWRSHAIQASAHAGQGVGQEEGQPLSQASEAARDDVRWAACGFEQGWDCSGPPMSQAIQEAKQ</sequence>
<gene>
    <name evidence="2" type="ORF">COCSUDRAFT_59011</name>
</gene>
<dbReference type="AlphaFoldDB" id="I0Z756"/>
<evidence type="ECO:0000313" key="3">
    <source>
        <dbReference type="Proteomes" id="UP000007264"/>
    </source>
</evidence>
<proteinExistence type="predicted"/>
<keyword evidence="3" id="KW-1185">Reference proteome</keyword>
<comment type="caution">
    <text evidence="2">The sequence shown here is derived from an EMBL/GenBank/DDBJ whole genome shotgun (WGS) entry which is preliminary data.</text>
</comment>
<dbReference type="EMBL" id="AGSI01000002">
    <property type="protein sequence ID" value="EIE26475.1"/>
    <property type="molecule type" value="Genomic_DNA"/>
</dbReference>
<dbReference type="KEGG" id="csl:COCSUDRAFT_59011"/>
<protein>
    <submittedName>
        <fullName evidence="2">Uncharacterized protein</fullName>
    </submittedName>
</protein>
<evidence type="ECO:0000313" key="2">
    <source>
        <dbReference type="EMBL" id="EIE26475.1"/>
    </source>
</evidence>
<reference evidence="2 3" key="1">
    <citation type="journal article" date="2012" name="Genome Biol.">
        <title>The genome of the polar eukaryotic microalga coccomyxa subellipsoidea reveals traits of cold adaptation.</title>
        <authorList>
            <person name="Blanc G."/>
            <person name="Agarkova I."/>
            <person name="Grimwood J."/>
            <person name="Kuo A."/>
            <person name="Brueggeman A."/>
            <person name="Dunigan D."/>
            <person name="Gurnon J."/>
            <person name="Ladunga I."/>
            <person name="Lindquist E."/>
            <person name="Lucas S."/>
            <person name="Pangilinan J."/>
            <person name="Proschold T."/>
            <person name="Salamov A."/>
            <person name="Schmutz J."/>
            <person name="Weeks D."/>
            <person name="Yamada T."/>
            <person name="Claverie J.M."/>
            <person name="Grigoriev I."/>
            <person name="Van Etten J."/>
            <person name="Lomsadze A."/>
            <person name="Borodovsky M."/>
        </authorList>
    </citation>
    <scope>NUCLEOTIDE SEQUENCE [LARGE SCALE GENOMIC DNA]</scope>
    <source>
        <strain evidence="2 3">C-169</strain>
    </source>
</reference>
<accession>I0Z756</accession>
<dbReference type="Proteomes" id="UP000007264">
    <property type="component" value="Unassembled WGS sequence"/>
</dbReference>
<feature type="region of interest" description="Disordered" evidence="1">
    <location>
        <begin position="58"/>
        <end position="98"/>
    </location>
</feature>
<dbReference type="GeneID" id="17044485"/>
<organism evidence="2 3">
    <name type="scientific">Coccomyxa subellipsoidea (strain C-169)</name>
    <name type="common">Green microalga</name>
    <dbReference type="NCBI Taxonomy" id="574566"/>
    <lineage>
        <taxon>Eukaryota</taxon>
        <taxon>Viridiplantae</taxon>
        <taxon>Chlorophyta</taxon>
        <taxon>core chlorophytes</taxon>
        <taxon>Trebouxiophyceae</taxon>
        <taxon>Trebouxiophyceae incertae sedis</taxon>
        <taxon>Coccomyxaceae</taxon>
        <taxon>Coccomyxa</taxon>
        <taxon>Coccomyxa subellipsoidea</taxon>
    </lineage>
</organism>